<evidence type="ECO:0000256" key="6">
    <source>
        <dbReference type="ARBA" id="ARBA00023315"/>
    </source>
</evidence>
<accession>A0A7V3VUF2</accession>
<keyword evidence="5" id="KW-0472">Membrane</keyword>
<evidence type="ECO:0008006" key="8">
    <source>
        <dbReference type="Google" id="ProtNLM"/>
    </source>
</evidence>
<dbReference type="PANTHER" id="PTHR30606">
    <property type="entry name" value="LIPID A BIOSYNTHESIS LAUROYL ACYLTRANSFERASE"/>
    <property type="match status" value="1"/>
</dbReference>
<proteinExistence type="predicted"/>
<evidence type="ECO:0000256" key="5">
    <source>
        <dbReference type="ARBA" id="ARBA00023136"/>
    </source>
</evidence>
<comment type="caution">
    <text evidence="7">The sequence shown here is derived from an EMBL/GenBank/DDBJ whole genome shotgun (WGS) entry which is preliminary data.</text>
</comment>
<keyword evidence="6" id="KW-0012">Acyltransferase</keyword>
<evidence type="ECO:0000256" key="2">
    <source>
        <dbReference type="ARBA" id="ARBA00022475"/>
    </source>
</evidence>
<keyword evidence="3" id="KW-0997">Cell inner membrane</keyword>
<keyword evidence="2" id="KW-1003">Cell membrane</keyword>
<evidence type="ECO:0000313" key="7">
    <source>
        <dbReference type="EMBL" id="HGE78537.1"/>
    </source>
</evidence>
<evidence type="ECO:0000256" key="3">
    <source>
        <dbReference type="ARBA" id="ARBA00022519"/>
    </source>
</evidence>
<name>A0A7V3VUF2_UNCW3</name>
<comment type="subcellular location">
    <subcellularLocation>
        <location evidence="1">Cell inner membrane</location>
    </subcellularLocation>
</comment>
<dbReference type="EMBL" id="DTOZ01000153">
    <property type="protein sequence ID" value="HGE78537.1"/>
    <property type="molecule type" value="Genomic_DNA"/>
</dbReference>
<dbReference type="InterPro" id="IPR004960">
    <property type="entry name" value="LipA_acyltrans"/>
</dbReference>
<dbReference type="Pfam" id="PF03279">
    <property type="entry name" value="Lip_A_acyltrans"/>
    <property type="match status" value="1"/>
</dbReference>
<keyword evidence="4" id="KW-0808">Transferase</keyword>
<evidence type="ECO:0000256" key="1">
    <source>
        <dbReference type="ARBA" id="ARBA00004533"/>
    </source>
</evidence>
<dbReference type="GO" id="GO:0005886">
    <property type="term" value="C:plasma membrane"/>
    <property type="evidence" value="ECO:0007669"/>
    <property type="project" value="UniProtKB-SubCell"/>
</dbReference>
<evidence type="ECO:0000256" key="4">
    <source>
        <dbReference type="ARBA" id="ARBA00022679"/>
    </source>
</evidence>
<gene>
    <name evidence="7" type="ORF">ENX68_06025</name>
</gene>
<dbReference type="AlphaFoldDB" id="A0A7V3VUF2"/>
<sequence>MGVNIAVNLQKCGVALSRIIPFSIADKIALLIGGLCYFLLKKRRCYILKNLHYTMKKNPELHSYLCRKTFENFARCMLDFFRLSFLNKDKIIEQVNAQGLDNLDTALKLKKGCILLTLHIGNWDFAGCYLASLGYPVNALVEETVPEMFALYTRHREATGLKTYPLSKSTQALLDTIKNNRILAVLSDRDITKQGKVLDFFGGKRSFPTGIGGIISKRKIPVVFGYMVLNKKGSKKRYLGVVEPAQIFDNEKEFHRYMIDRFEGVIRRYPDQWFVFHQEWIE</sequence>
<protein>
    <recommendedName>
        <fullName evidence="8">Lipid A biosynthesis acyltransferase</fullName>
    </recommendedName>
</protein>
<dbReference type="PANTHER" id="PTHR30606:SF10">
    <property type="entry name" value="PHOSPHATIDYLINOSITOL MANNOSIDE ACYLTRANSFERASE"/>
    <property type="match status" value="1"/>
</dbReference>
<dbReference type="GO" id="GO:0016746">
    <property type="term" value="F:acyltransferase activity"/>
    <property type="evidence" value="ECO:0007669"/>
    <property type="project" value="UniProtKB-KW"/>
</dbReference>
<organism evidence="7">
    <name type="scientific">candidate division WOR-3 bacterium</name>
    <dbReference type="NCBI Taxonomy" id="2052148"/>
    <lineage>
        <taxon>Bacteria</taxon>
        <taxon>Bacteria division WOR-3</taxon>
    </lineage>
</organism>
<dbReference type="CDD" id="cd07984">
    <property type="entry name" value="LPLAT_LABLAT-like"/>
    <property type="match status" value="1"/>
</dbReference>
<reference evidence="7" key="1">
    <citation type="journal article" date="2020" name="mSystems">
        <title>Genome- and Community-Level Interaction Insights into Carbon Utilization and Element Cycling Functions of Hydrothermarchaeota in Hydrothermal Sediment.</title>
        <authorList>
            <person name="Zhou Z."/>
            <person name="Liu Y."/>
            <person name="Xu W."/>
            <person name="Pan J."/>
            <person name="Luo Z.H."/>
            <person name="Li M."/>
        </authorList>
    </citation>
    <scope>NUCLEOTIDE SEQUENCE [LARGE SCALE GENOMIC DNA]</scope>
    <source>
        <strain evidence="7">SpSt-961</strain>
    </source>
</reference>
<dbReference type="GO" id="GO:0009247">
    <property type="term" value="P:glycolipid biosynthetic process"/>
    <property type="evidence" value="ECO:0007669"/>
    <property type="project" value="UniProtKB-ARBA"/>
</dbReference>